<organism evidence="1">
    <name type="scientific">viral metagenome</name>
    <dbReference type="NCBI Taxonomy" id="1070528"/>
    <lineage>
        <taxon>unclassified sequences</taxon>
        <taxon>metagenomes</taxon>
        <taxon>organismal metagenomes</taxon>
    </lineage>
</organism>
<dbReference type="AlphaFoldDB" id="A0A6M3JGG6"/>
<protein>
    <recommendedName>
        <fullName evidence="2">Morphogenetic protein</fullName>
    </recommendedName>
</protein>
<dbReference type="EMBL" id="MT141613">
    <property type="protein sequence ID" value="QJA68398.1"/>
    <property type="molecule type" value="Genomic_DNA"/>
</dbReference>
<gene>
    <name evidence="1" type="ORF">MM415A06895_0010</name>
</gene>
<evidence type="ECO:0000313" key="1">
    <source>
        <dbReference type="EMBL" id="QJA68398.1"/>
    </source>
</evidence>
<evidence type="ECO:0008006" key="2">
    <source>
        <dbReference type="Google" id="ProtNLM"/>
    </source>
</evidence>
<proteinExistence type="predicted"/>
<reference evidence="1" key="1">
    <citation type="submission" date="2020-03" db="EMBL/GenBank/DDBJ databases">
        <title>The deep terrestrial virosphere.</title>
        <authorList>
            <person name="Holmfeldt K."/>
            <person name="Nilsson E."/>
            <person name="Simone D."/>
            <person name="Lopez-Fernandez M."/>
            <person name="Wu X."/>
            <person name="de Brujin I."/>
            <person name="Lundin D."/>
            <person name="Andersson A."/>
            <person name="Bertilsson S."/>
            <person name="Dopson M."/>
        </authorList>
    </citation>
    <scope>NUCLEOTIDE SEQUENCE</scope>
    <source>
        <strain evidence="1">MM415A06895</strain>
    </source>
</reference>
<name>A0A6M3JGG6_9ZZZZ</name>
<sequence length="197" mass="23219">MKQHPILMSTPMVKAILCGNKTMTRRVIKPQPIKIDDAFDGTWEWKDKGHYFDDLTLICELISSCPYGQESDKLWVRETHFIGGVKPKEWVMYKAMDCPEKKWGEYIWRPSIFMPRWASRITLEITGIKVERVQEITDNDIYSEGALNVKDTTFGSGFNKKVFARLWDSINAQRGYSWESNCWVWVISFKRLHNDWN</sequence>
<accession>A0A6M3JGG6</accession>